<evidence type="ECO:0000313" key="1">
    <source>
        <dbReference type="EMBL" id="PQJ89103.1"/>
    </source>
</evidence>
<evidence type="ECO:0000313" key="2">
    <source>
        <dbReference type="Proteomes" id="UP000239263"/>
    </source>
</evidence>
<reference evidence="1 2" key="1">
    <citation type="submission" date="2016-12" db="EMBL/GenBank/DDBJ databases">
        <title>Diversity of luminous bacteria.</title>
        <authorList>
            <person name="Yoshizawa S."/>
            <person name="Kogure K."/>
        </authorList>
    </citation>
    <scope>NUCLEOTIDE SEQUENCE [LARGE SCALE GENOMIC DNA]</scope>
    <source>
        <strain evidence="1 2">ATCC 33715</strain>
    </source>
</reference>
<proteinExistence type="predicted"/>
<organism evidence="1 2">
    <name type="scientific">Aliivibrio sifiae</name>
    <dbReference type="NCBI Taxonomy" id="566293"/>
    <lineage>
        <taxon>Bacteria</taxon>
        <taxon>Pseudomonadati</taxon>
        <taxon>Pseudomonadota</taxon>
        <taxon>Gammaproteobacteria</taxon>
        <taxon>Vibrionales</taxon>
        <taxon>Vibrionaceae</taxon>
        <taxon>Aliivibrio</taxon>
    </lineage>
</organism>
<dbReference type="Proteomes" id="UP000239263">
    <property type="component" value="Unassembled WGS sequence"/>
</dbReference>
<dbReference type="OrthoDB" id="6079029at2"/>
<sequence length="384" mass="44507">MYIQSLLLTIKGLSPEGKYLLVQLIRYFDIYNPIDSSAVQLAKLCGVSRKVIVPSMVVLSEAGLIAITNKGKVKKAYQFSIGFFEALEVIKKYRQPLSYSKALIDELLDSNCEEHDSLNVSHKLLLSLLLAQADSFGIVHDFSIADISKFTGMKRERVRTQIRKLMTLKYIIYRVSGINNDLLLGKKKGSFYLDLDCNFRASIPEQDKVENVMHINNNNFYNVEILIREMLRTNEKKDVKYKQHNLHDLFLDDLWFKTISKILPAKNLGDKYGGYFQYALEKYTCHMLSKYSEKRCLLIEEREVVKIRRLKSLFLANKLDGAISDKDVDNLLFYISMLVSNQYLELIDREWCKHDGKQYTYQIKILSNNVKVLSRCANNNVFPE</sequence>
<dbReference type="AlphaFoldDB" id="A0A2S7XCM3"/>
<gene>
    <name evidence="1" type="ORF">BTO22_05685</name>
</gene>
<dbReference type="RefSeq" id="WP_105054646.1">
    <property type="nucleotide sequence ID" value="NZ_CAWNRT010000001.1"/>
</dbReference>
<name>A0A2S7XCM3_9GAMM</name>
<dbReference type="EMBL" id="MSCO01000001">
    <property type="protein sequence ID" value="PQJ89103.1"/>
    <property type="molecule type" value="Genomic_DNA"/>
</dbReference>
<protein>
    <submittedName>
        <fullName evidence="1">Uncharacterized protein</fullName>
    </submittedName>
</protein>
<comment type="caution">
    <text evidence="1">The sequence shown here is derived from an EMBL/GenBank/DDBJ whole genome shotgun (WGS) entry which is preliminary data.</text>
</comment>
<accession>A0A2S7XCM3</accession>